<dbReference type="RefSeq" id="WP_311620797.1">
    <property type="nucleotide sequence ID" value="NZ_JAVREV010000021.1"/>
</dbReference>
<accession>A0ABU2SCV8</accession>
<proteinExistence type="predicted"/>
<feature type="region of interest" description="Disordered" evidence="1">
    <location>
        <begin position="257"/>
        <end position="283"/>
    </location>
</feature>
<feature type="domain" description="HTH cro/C1-type" evidence="2">
    <location>
        <begin position="29"/>
        <end position="82"/>
    </location>
</feature>
<organism evidence="3 4">
    <name type="scientific">Streptomyces johnsoniae</name>
    <dbReference type="NCBI Taxonomy" id="3075532"/>
    <lineage>
        <taxon>Bacteria</taxon>
        <taxon>Bacillati</taxon>
        <taxon>Actinomycetota</taxon>
        <taxon>Actinomycetes</taxon>
        <taxon>Kitasatosporales</taxon>
        <taxon>Streptomycetaceae</taxon>
        <taxon>Streptomyces</taxon>
    </lineage>
</organism>
<dbReference type="SUPFAM" id="SSF47413">
    <property type="entry name" value="lambda repressor-like DNA-binding domains"/>
    <property type="match status" value="1"/>
</dbReference>
<dbReference type="Pfam" id="PF17765">
    <property type="entry name" value="MLTR_LBD"/>
    <property type="match status" value="1"/>
</dbReference>
<dbReference type="CDD" id="cd00093">
    <property type="entry name" value="HTH_XRE"/>
    <property type="match status" value="1"/>
</dbReference>
<evidence type="ECO:0000313" key="4">
    <source>
        <dbReference type="Proteomes" id="UP001183615"/>
    </source>
</evidence>
<dbReference type="EMBL" id="JAVREV010000021">
    <property type="protein sequence ID" value="MDT0446643.1"/>
    <property type="molecule type" value="Genomic_DNA"/>
</dbReference>
<dbReference type="Proteomes" id="UP001183615">
    <property type="component" value="Unassembled WGS sequence"/>
</dbReference>
<evidence type="ECO:0000256" key="1">
    <source>
        <dbReference type="SAM" id="MobiDB-lite"/>
    </source>
</evidence>
<dbReference type="Pfam" id="PF13560">
    <property type="entry name" value="HTH_31"/>
    <property type="match status" value="1"/>
</dbReference>
<comment type="caution">
    <text evidence="3">The sequence shown here is derived from an EMBL/GenBank/DDBJ whole genome shotgun (WGS) entry which is preliminary data.</text>
</comment>
<dbReference type="InterPro" id="IPR010982">
    <property type="entry name" value="Lambda_DNA-bd_dom_sf"/>
</dbReference>
<dbReference type="InterPro" id="IPR001387">
    <property type="entry name" value="Cro/C1-type_HTH"/>
</dbReference>
<sequence length="283" mass="30828">MDARSELSGFLRSRRDRIRPEEHGLPAGERRRSPGLRRAEVAQLAGISVDYYIRLEQGKADRPSSAVLDALARALRLAADERDHLYLLARAGSAPPRAAPVERVRDGVHRLLSVLAPTPAYVLGRRMDVLAWNATAAALFGNFPAAAGRRNLVWHVFRDPAARSLYVDWEQVARQGISHLRLSAGRHPGDPGIAALVAELSSADEEFRDLWARHDVRARGSGSKAFDHPVVGRLTLDYEALQLPDGPDQHLITYTAPPGSSSQAALDRLAETAVSSPAARRGG</sequence>
<evidence type="ECO:0000313" key="3">
    <source>
        <dbReference type="EMBL" id="MDT0446643.1"/>
    </source>
</evidence>
<gene>
    <name evidence="3" type="ORF">RM779_29205</name>
</gene>
<protein>
    <submittedName>
        <fullName evidence="3">Helix-turn-helix domain-containing protein</fullName>
    </submittedName>
</protein>
<dbReference type="Gene3D" id="3.30.450.180">
    <property type="match status" value="1"/>
</dbReference>
<dbReference type="PROSITE" id="PS50943">
    <property type="entry name" value="HTH_CROC1"/>
    <property type="match status" value="1"/>
</dbReference>
<name>A0ABU2SCV8_9ACTN</name>
<dbReference type="PANTHER" id="PTHR35010:SF2">
    <property type="entry name" value="BLL4672 PROTEIN"/>
    <property type="match status" value="1"/>
</dbReference>
<dbReference type="PANTHER" id="PTHR35010">
    <property type="entry name" value="BLL4672 PROTEIN-RELATED"/>
    <property type="match status" value="1"/>
</dbReference>
<feature type="compositionally biased region" description="Basic and acidic residues" evidence="1">
    <location>
        <begin position="18"/>
        <end position="33"/>
    </location>
</feature>
<dbReference type="SMART" id="SM00530">
    <property type="entry name" value="HTH_XRE"/>
    <property type="match status" value="1"/>
</dbReference>
<dbReference type="InterPro" id="IPR041413">
    <property type="entry name" value="MLTR_LBD"/>
</dbReference>
<evidence type="ECO:0000259" key="2">
    <source>
        <dbReference type="PROSITE" id="PS50943"/>
    </source>
</evidence>
<dbReference type="Gene3D" id="1.10.260.40">
    <property type="entry name" value="lambda repressor-like DNA-binding domains"/>
    <property type="match status" value="1"/>
</dbReference>
<keyword evidence="4" id="KW-1185">Reference proteome</keyword>
<reference evidence="4" key="1">
    <citation type="submission" date="2023-07" db="EMBL/GenBank/DDBJ databases">
        <title>30 novel species of actinomycetes from the DSMZ collection.</title>
        <authorList>
            <person name="Nouioui I."/>
        </authorList>
    </citation>
    <scope>NUCLEOTIDE SEQUENCE [LARGE SCALE GENOMIC DNA]</scope>
    <source>
        <strain evidence="4">DSM 41886</strain>
    </source>
</reference>
<feature type="region of interest" description="Disordered" evidence="1">
    <location>
        <begin position="1"/>
        <end position="33"/>
    </location>
</feature>